<proteinExistence type="predicted"/>
<feature type="domain" description="PAC" evidence="10">
    <location>
        <begin position="98"/>
        <end position="151"/>
    </location>
</feature>
<protein>
    <recommendedName>
        <fullName evidence="2">histidine kinase</fullName>
        <ecNumber evidence="2">2.7.13.3</ecNumber>
    </recommendedName>
</protein>
<dbReference type="EC" id="2.7.13.3" evidence="2"/>
<dbReference type="InterPro" id="IPR036890">
    <property type="entry name" value="HATPase_C_sf"/>
</dbReference>
<dbReference type="PRINTS" id="PR00344">
    <property type="entry name" value="BCTRLSENSOR"/>
</dbReference>
<dbReference type="InterPro" id="IPR001610">
    <property type="entry name" value="PAC"/>
</dbReference>
<dbReference type="InterPro" id="IPR004358">
    <property type="entry name" value="Sig_transdc_His_kin-like_C"/>
</dbReference>
<evidence type="ECO:0000256" key="1">
    <source>
        <dbReference type="ARBA" id="ARBA00000085"/>
    </source>
</evidence>
<dbReference type="SMART" id="SM00091">
    <property type="entry name" value="PAS"/>
    <property type="match status" value="4"/>
</dbReference>
<feature type="domain" description="PAS" evidence="9">
    <location>
        <begin position="417"/>
        <end position="472"/>
    </location>
</feature>
<dbReference type="InterPro" id="IPR011006">
    <property type="entry name" value="CheY-like_superfamily"/>
</dbReference>
<dbReference type="InterPro" id="IPR013655">
    <property type="entry name" value="PAS_fold_3"/>
</dbReference>
<dbReference type="InterPro" id="IPR001789">
    <property type="entry name" value="Sig_transdc_resp-reg_receiver"/>
</dbReference>
<gene>
    <name evidence="11" type="ORF">I4Q42_11240</name>
</gene>
<accession>A0ABS0SYB9</accession>
<dbReference type="PROSITE" id="PS50109">
    <property type="entry name" value="HIS_KIN"/>
    <property type="match status" value="1"/>
</dbReference>
<dbReference type="EMBL" id="JADWOX010000006">
    <property type="protein sequence ID" value="MBI1684241.1"/>
    <property type="molecule type" value="Genomic_DNA"/>
</dbReference>
<reference evidence="11 12" key="1">
    <citation type="submission" date="2020-11" db="EMBL/GenBank/DDBJ databases">
        <title>genome sequence of strain KACC 18849.</title>
        <authorList>
            <person name="Gao J."/>
            <person name="Zhang X."/>
        </authorList>
    </citation>
    <scope>NUCLEOTIDE SEQUENCE [LARGE SCALE GENOMIC DNA]</scope>
    <source>
        <strain evidence="11 12">KACC 18849</strain>
    </source>
</reference>
<dbReference type="SUPFAM" id="SSF55785">
    <property type="entry name" value="PYP-like sensor domain (PAS domain)"/>
    <property type="match status" value="5"/>
</dbReference>
<dbReference type="NCBIfam" id="TIGR00229">
    <property type="entry name" value="sensory_box"/>
    <property type="match status" value="4"/>
</dbReference>
<feature type="domain" description="Response regulatory" evidence="8">
    <location>
        <begin position="895"/>
        <end position="1010"/>
    </location>
</feature>
<evidence type="ECO:0000256" key="6">
    <source>
        <dbReference type="PROSITE-ProRule" id="PRU00169"/>
    </source>
</evidence>
<name>A0ABS0SYB9_9CAUL</name>
<evidence type="ECO:0000256" key="5">
    <source>
        <dbReference type="ARBA" id="ARBA00022777"/>
    </source>
</evidence>
<keyword evidence="3 6" id="KW-0597">Phosphoprotein</keyword>
<dbReference type="InterPro" id="IPR000014">
    <property type="entry name" value="PAS"/>
</dbReference>
<dbReference type="CDD" id="cd16919">
    <property type="entry name" value="HATPase_CckA-like"/>
    <property type="match status" value="1"/>
</dbReference>
<evidence type="ECO:0000259" key="10">
    <source>
        <dbReference type="PROSITE" id="PS50113"/>
    </source>
</evidence>
<dbReference type="InterPro" id="IPR005467">
    <property type="entry name" value="His_kinase_dom"/>
</dbReference>
<evidence type="ECO:0000259" key="8">
    <source>
        <dbReference type="PROSITE" id="PS50110"/>
    </source>
</evidence>
<dbReference type="Gene3D" id="2.10.70.100">
    <property type="match status" value="1"/>
</dbReference>
<dbReference type="CDD" id="cd18161">
    <property type="entry name" value="REC_hyHK_blue-like"/>
    <property type="match status" value="1"/>
</dbReference>
<feature type="domain" description="Histidine kinase" evidence="7">
    <location>
        <begin position="647"/>
        <end position="872"/>
    </location>
</feature>
<dbReference type="Pfam" id="PF08448">
    <property type="entry name" value="PAS_4"/>
    <property type="match status" value="2"/>
</dbReference>
<dbReference type="SMART" id="SM00086">
    <property type="entry name" value="PAC"/>
    <property type="match status" value="4"/>
</dbReference>
<feature type="domain" description="PAS" evidence="9">
    <location>
        <begin position="152"/>
        <end position="223"/>
    </location>
</feature>
<feature type="domain" description="PAC" evidence="10">
    <location>
        <begin position="352"/>
        <end position="404"/>
    </location>
</feature>
<dbReference type="InterPro" id="IPR003661">
    <property type="entry name" value="HisK_dim/P_dom"/>
</dbReference>
<feature type="domain" description="PAS" evidence="9">
    <location>
        <begin position="279"/>
        <end position="349"/>
    </location>
</feature>
<dbReference type="InterPro" id="IPR035965">
    <property type="entry name" value="PAS-like_dom_sf"/>
</dbReference>
<dbReference type="Pfam" id="PF00072">
    <property type="entry name" value="Response_reg"/>
    <property type="match status" value="1"/>
</dbReference>
<comment type="catalytic activity">
    <reaction evidence="1">
        <text>ATP + protein L-histidine = ADP + protein N-phospho-L-histidine.</text>
        <dbReference type="EC" id="2.7.13.3"/>
    </reaction>
</comment>
<dbReference type="Gene3D" id="1.10.287.130">
    <property type="match status" value="1"/>
</dbReference>
<dbReference type="InterPro" id="IPR003594">
    <property type="entry name" value="HATPase_dom"/>
</dbReference>
<dbReference type="Pfam" id="PF08447">
    <property type="entry name" value="PAS_3"/>
    <property type="match status" value="3"/>
</dbReference>
<dbReference type="PROSITE" id="PS50113">
    <property type="entry name" value="PAC"/>
    <property type="match status" value="3"/>
</dbReference>
<feature type="modified residue" description="4-aspartylphosphate" evidence="6">
    <location>
        <position position="945"/>
    </location>
</feature>
<dbReference type="CDD" id="cd00130">
    <property type="entry name" value="PAS"/>
    <property type="match status" value="3"/>
</dbReference>
<keyword evidence="12" id="KW-1185">Reference proteome</keyword>
<dbReference type="SUPFAM" id="SSF55874">
    <property type="entry name" value="ATPase domain of HSP90 chaperone/DNA topoisomerase II/histidine kinase"/>
    <property type="match status" value="1"/>
</dbReference>
<feature type="domain" description="PAS" evidence="9">
    <location>
        <begin position="531"/>
        <end position="585"/>
    </location>
</feature>
<keyword evidence="5" id="KW-0418">Kinase</keyword>
<dbReference type="Pfam" id="PF02518">
    <property type="entry name" value="HATPase_c"/>
    <property type="match status" value="1"/>
</dbReference>
<keyword evidence="4" id="KW-0808">Transferase</keyword>
<evidence type="ECO:0000259" key="9">
    <source>
        <dbReference type="PROSITE" id="PS50112"/>
    </source>
</evidence>
<dbReference type="InterPro" id="IPR052162">
    <property type="entry name" value="Sensor_kinase/Photoreceptor"/>
</dbReference>
<dbReference type="PANTHER" id="PTHR43304">
    <property type="entry name" value="PHYTOCHROME-LIKE PROTEIN CPH1"/>
    <property type="match status" value="1"/>
</dbReference>
<dbReference type="PROSITE" id="PS50110">
    <property type="entry name" value="RESPONSE_REGULATORY"/>
    <property type="match status" value="1"/>
</dbReference>
<evidence type="ECO:0000256" key="2">
    <source>
        <dbReference type="ARBA" id="ARBA00012438"/>
    </source>
</evidence>
<dbReference type="SMART" id="SM00448">
    <property type="entry name" value="REC"/>
    <property type="match status" value="1"/>
</dbReference>
<dbReference type="SUPFAM" id="SSF52172">
    <property type="entry name" value="CheY-like"/>
    <property type="match status" value="1"/>
</dbReference>
<dbReference type="Gene3D" id="3.30.565.10">
    <property type="entry name" value="Histidine kinase-like ATPase, C-terminal domain"/>
    <property type="match status" value="1"/>
</dbReference>
<dbReference type="Pfam" id="PF00512">
    <property type="entry name" value="HisKA"/>
    <property type="match status" value="1"/>
</dbReference>
<dbReference type="Proteomes" id="UP000639859">
    <property type="component" value="Unassembled WGS sequence"/>
</dbReference>
<dbReference type="SUPFAM" id="SSF47384">
    <property type="entry name" value="Homodimeric domain of signal transducing histidine kinase"/>
    <property type="match status" value="1"/>
</dbReference>
<evidence type="ECO:0000256" key="4">
    <source>
        <dbReference type="ARBA" id="ARBA00022679"/>
    </source>
</evidence>
<evidence type="ECO:0000256" key="3">
    <source>
        <dbReference type="ARBA" id="ARBA00022553"/>
    </source>
</evidence>
<dbReference type="PANTHER" id="PTHR43304:SF1">
    <property type="entry name" value="PAC DOMAIN-CONTAINING PROTEIN"/>
    <property type="match status" value="1"/>
</dbReference>
<dbReference type="InterPro" id="IPR000700">
    <property type="entry name" value="PAS-assoc_C"/>
</dbReference>
<dbReference type="Gene3D" id="3.30.450.20">
    <property type="entry name" value="PAS domain"/>
    <property type="match status" value="5"/>
</dbReference>
<evidence type="ECO:0000313" key="12">
    <source>
        <dbReference type="Proteomes" id="UP000639859"/>
    </source>
</evidence>
<feature type="domain" description="PAC" evidence="10">
    <location>
        <begin position="225"/>
        <end position="278"/>
    </location>
</feature>
<dbReference type="Gene3D" id="3.40.50.2300">
    <property type="match status" value="1"/>
</dbReference>
<evidence type="ECO:0000259" key="7">
    <source>
        <dbReference type="PROSITE" id="PS50109"/>
    </source>
</evidence>
<comment type="caution">
    <text evidence="11">The sequence shown here is derived from an EMBL/GenBank/DDBJ whole genome shotgun (WGS) entry which is preliminary data.</text>
</comment>
<sequence>MARLIAAHDWSATALGPLDAWPAHLKTVTSLILRCHVPIVTLWGEDGLMIYNDAYSVFAGGRHPQLLGSKVREGWDEVADFNDNVMRVGLAGGNLSFQDQELTLHRSGAPEQVWMDLDYSPILDEAGRPVGVIAIVIETTQKVLARRVLGESEAQLRRAQEAGGVGLFTIDIRQNQLRGTPEFYRLFGLPQVEVAPPEDIQRLVAPEDRLTISDAARRASGQAALDVEYRIHRADDGRERIIARRGEYERDADGLPVRLVGVVQDVTERRAEQRALEQSEAQFRALTQALPNQVWTATPSGDLDWFNARVLDDTGSTTEQLLGSGWSQLVHPEDLAATAERWSRAVASGETYEAEFRIRDREGRYRWHLSRAVPLRDADEAVIRWVGTNTDIHDQKLAEAQSTRDRDRMWTMSQDLMLVCDFEGMVTTANPSVTRLLGWDLEEFVGKPLTDFIHPADLETTTAELEKLSTGRTTLAFENRYRTKAGGYRLLEWTAVPEAGRIHAVGRDITKERAAARDQERIWTLSPVLKIVAGQDGVIAAINPAWTHVLGWSTEETLGRTLGYFLSAEDRDAGQAILERLARGERVRDEQITLDAQDGERRHIVWTFAGEGDTIYGFGRDVTEQRAVEDALRQSQKMEAVGQLTGGIAHDFNNLLQGITGSLDLVQKRIAQGRMAELDRFVTGAMNSANRASALTHRLLAFSRRQPLDPRPVRANPLVASMEDLLRRTLGERVHLELVLAGGLWTTLCDPNQLESALLNLAINARDAMPDGGKLTIETCNAHLDSQYAARQREVAPGQYVCICVTDTGVGMDEATITRAFEPFFTTKPIGQGTGLGLSMIYGFARQSEGYAKIYSEVGKGTTFKLYLPRFRGPTEDDHALPELSHDHQAHAGETVLVVEDEPVVRGLIVEVLSDLGYAAIEAADGNQGLEILQSKRRIDLMITDMGLPGLNGRQIADAGRQLRPELRVLFMTGYAENAALASGFLEPGMAMITKPFAMELLATRVREILGEA</sequence>
<evidence type="ECO:0000313" key="11">
    <source>
        <dbReference type="EMBL" id="MBI1684241.1"/>
    </source>
</evidence>
<organism evidence="11 12">
    <name type="scientific">Caulobacter hibisci</name>
    <dbReference type="NCBI Taxonomy" id="2035993"/>
    <lineage>
        <taxon>Bacteria</taxon>
        <taxon>Pseudomonadati</taxon>
        <taxon>Pseudomonadota</taxon>
        <taxon>Alphaproteobacteria</taxon>
        <taxon>Caulobacterales</taxon>
        <taxon>Caulobacteraceae</taxon>
        <taxon>Caulobacter</taxon>
    </lineage>
</organism>
<dbReference type="InterPro" id="IPR036097">
    <property type="entry name" value="HisK_dim/P_sf"/>
</dbReference>
<dbReference type="PROSITE" id="PS50112">
    <property type="entry name" value="PAS"/>
    <property type="match status" value="4"/>
</dbReference>
<dbReference type="SMART" id="SM00387">
    <property type="entry name" value="HATPase_c"/>
    <property type="match status" value="1"/>
</dbReference>
<dbReference type="SMART" id="SM00388">
    <property type="entry name" value="HisKA"/>
    <property type="match status" value="1"/>
</dbReference>
<dbReference type="InterPro" id="IPR013656">
    <property type="entry name" value="PAS_4"/>
</dbReference>